<organism evidence="1 2">
    <name type="scientific">Methylobrevis pamukkalensis</name>
    <dbReference type="NCBI Taxonomy" id="1439726"/>
    <lineage>
        <taxon>Bacteria</taxon>
        <taxon>Pseudomonadati</taxon>
        <taxon>Pseudomonadota</taxon>
        <taxon>Alphaproteobacteria</taxon>
        <taxon>Hyphomicrobiales</taxon>
        <taxon>Pleomorphomonadaceae</taxon>
        <taxon>Methylobrevis</taxon>
    </lineage>
</organism>
<protein>
    <submittedName>
        <fullName evidence="1">Uncharacterized protein</fullName>
    </submittedName>
</protein>
<proteinExistence type="predicted"/>
<sequence>MVDRDGRLASASGRLSAGRIELAEGEDVDVLLERGQIDVRWDPSDRAIVISPSYASFPAGSALMSGRVHPPASEDVRWRYALSLTASDGTPGAAGRRGGARLSGSYDPAAGQFAIDSLVVDDEQTRFSAALSMSHHSRAPCWGCRGLPSASRSTS</sequence>
<dbReference type="RefSeq" id="WP_069307382.1">
    <property type="nucleotide sequence ID" value="NZ_MCRJ01000074.1"/>
</dbReference>
<comment type="caution">
    <text evidence="1">The sequence shown here is derived from an EMBL/GenBank/DDBJ whole genome shotgun (WGS) entry which is preliminary data.</text>
</comment>
<dbReference type="EMBL" id="MCRJ01000074">
    <property type="protein sequence ID" value="ODN69784.1"/>
    <property type="molecule type" value="Genomic_DNA"/>
</dbReference>
<reference evidence="1 2" key="1">
    <citation type="submission" date="2016-07" db="EMBL/GenBank/DDBJ databases">
        <title>Draft Genome Sequence of Methylobrevis pamukkalensis PK2.</title>
        <authorList>
            <person name="Vasilenko O.V."/>
            <person name="Doronina N.V."/>
            <person name="Shmareva M.N."/>
            <person name="Tarlachkov S.V."/>
            <person name="Mustakhimov I."/>
            <person name="Trotsenko Y.A."/>
        </authorList>
    </citation>
    <scope>NUCLEOTIDE SEQUENCE [LARGE SCALE GENOMIC DNA]</scope>
    <source>
        <strain evidence="1 2">PK2</strain>
    </source>
</reference>
<dbReference type="Proteomes" id="UP000094622">
    <property type="component" value="Unassembled WGS sequence"/>
</dbReference>
<dbReference type="AlphaFoldDB" id="A0A1E3H0G8"/>
<evidence type="ECO:0000313" key="1">
    <source>
        <dbReference type="EMBL" id="ODN69784.1"/>
    </source>
</evidence>
<gene>
    <name evidence="1" type="ORF">A6302_02906</name>
</gene>
<name>A0A1E3H0G8_9HYPH</name>
<keyword evidence="2" id="KW-1185">Reference proteome</keyword>
<evidence type="ECO:0000313" key="2">
    <source>
        <dbReference type="Proteomes" id="UP000094622"/>
    </source>
</evidence>
<accession>A0A1E3H0G8</accession>